<keyword evidence="2" id="KW-1185">Reference proteome</keyword>
<evidence type="ECO:0000313" key="1">
    <source>
        <dbReference type="EMBL" id="KAJ9661779.1"/>
    </source>
</evidence>
<proteinExistence type="predicted"/>
<organism evidence="1 2">
    <name type="scientific">Neophaeococcomyces mojaviensis</name>
    <dbReference type="NCBI Taxonomy" id="3383035"/>
    <lineage>
        <taxon>Eukaryota</taxon>
        <taxon>Fungi</taxon>
        <taxon>Dikarya</taxon>
        <taxon>Ascomycota</taxon>
        <taxon>Pezizomycotina</taxon>
        <taxon>Eurotiomycetes</taxon>
        <taxon>Chaetothyriomycetidae</taxon>
        <taxon>Chaetothyriales</taxon>
        <taxon>Chaetothyriales incertae sedis</taxon>
        <taxon>Neophaeococcomyces</taxon>
    </lineage>
</organism>
<dbReference type="EMBL" id="JAPDRQ010000020">
    <property type="protein sequence ID" value="KAJ9661779.1"/>
    <property type="molecule type" value="Genomic_DNA"/>
</dbReference>
<name>A0ACC3AG52_9EURO</name>
<evidence type="ECO:0000313" key="2">
    <source>
        <dbReference type="Proteomes" id="UP001172386"/>
    </source>
</evidence>
<comment type="caution">
    <text evidence="1">The sequence shown here is derived from an EMBL/GenBank/DDBJ whole genome shotgun (WGS) entry which is preliminary data.</text>
</comment>
<reference evidence="1" key="1">
    <citation type="submission" date="2022-10" db="EMBL/GenBank/DDBJ databases">
        <title>Culturing micro-colonial fungi from biological soil crusts in the Mojave desert and describing Neophaeococcomyces mojavensis, and introducing the new genera and species Taxawa tesnikishii.</title>
        <authorList>
            <person name="Kurbessoian T."/>
            <person name="Stajich J.E."/>
        </authorList>
    </citation>
    <scope>NUCLEOTIDE SEQUENCE</scope>
    <source>
        <strain evidence="1">JES_112</strain>
    </source>
</reference>
<sequence length="354" mass="38736">MSQRVTRSRSRAVVDEHASPEKQQDVVIQVSSEPSTDAYQIPLNITSNFTQPVTALPSSLRREHTKLDHQSHTLLLVKQRKLRALNLPATHNRQERFFSHSSVSRRKIASQVRIGEPAIISNAISSTLIFASESAGTAVCIHGSGLILTCAHCIAESKEEFEQDHKNGSKKLFWLLTAGGNAVEARCVAWDERRDMALLKVVEAQGFDQLEGGSTEALFRSLQIASSIPAEKTSVICIGHPGSEDLEAAEEGVKTGYPVLAVSEGRFLGYAKEQDIEDNSDIGALMHDAWTYWGHSGAPIVDQRGRLVGLHSSWDDKNGMRRGVGVQAVHGFLEGIDHALLGRQRTTGGLFVNQ</sequence>
<gene>
    <name evidence="1" type="ORF">H2198_001744</name>
</gene>
<protein>
    <submittedName>
        <fullName evidence="1">Uncharacterized protein</fullName>
    </submittedName>
</protein>
<accession>A0ACC3AG52</accession>
<dbReference type="Proteomes" id="UP001172386">
    <property type="component" value="Unassembled WGS sequence"/>
</dbReference>